<keyword evidence="4" id="KW-1185">Reference proteome</keyword>
<dbReference type="InterPro" id="IPR052895">
    <property type="entry name" value="HetReg/Transcr_Mod"/>
</dbReference>
<protein>
    <submittedName>
        <fullName evidence="3">Heterokaryon incompatibility protein-domain-containing protein</fullName>
    </submittedName>
</protein>
<dbReference type="PANTHER" id="PTHR24148">
    <property type="entry name" value="ANKYRIN REPEAT DOMAIN-CONTAINING PROTEIN 39 HOMOLOG-RELATED"/>
    <property type="match status" value="1"/>
</dbReference>
<proteinExistence type="predicted"/>
<sequence>MQECPSYPDTLEPLAQIRSRSGQPLVHTLLAIARDAGPVDSWIDNFECLYLGDDSDDNSRDADFVTPSKRRRGRYGPLRSSPPSPKLLRRRNLDPLSGTDSSRDYVAVSYTWDASQDEDPATGGYSVETRERQGFRESSVRDNVWRRVLRFAKHVGCPHVWVDRECINQEDEIEKQAAMQSMHLVYSLSRCPVALLTCNISSKTQLVLLGNLMKGKVTEETQADTLELIQYIISSPWWSRAWTFQEDYRASSRIKLLIPHVAELEDCKRKVSSTKGALLFGAIAGEVTLKSVDFKRQATRFCISYQKQHGLDPSCRRVIETAGRYTELLKEKTVLPGMPSITRSMSPTIFADVVKRGIAVESDRLAIIANCCGYDTRLKTGTSSMSAAGESSLSLSMMALFLLNGEIMENDPARAFGSLRDSILAYISKQSLRNFRPVSHRELTFIKRCRFPQPRLTAHGIVTQGHLWALGDTIRREAVTDSDMTASQILQALSVDLLDGTFGEEYTDLAEHIEEWIGSSQATNTSFSSQHPSSQWRDWMALQIAECLREGLPLRLGTLVRADDDNDIVRKEHRKQQPTAIFVTEDEPGGNADDRGPAEHVFTSYRWARSGTDDLDKHVSLQVRLVNQKRSVTNSGVGSQDGAEHEKSQTVAPTNLYIDRWVNGLCFFAGHAKQEVLFPLPSALTE</sequence>
<evidence type="ECO:0000256" key="1">
    <source>
        <dbReference type="SAM" id="MobiDB-lite"/>
    </source>
</evidence>
<dbReference type="PANTHER" id="PTHR24148:SF64">
    <property type="entry name" value="HETEROKARYON INCOMPATIBILITY DOMAIN-CONTAINING PROTEIN"/>
    <property type="match status" value="1"/>
</dbReference>
<dbReference type="Pfam" id="PF06985">
    <property type="entry name" value="HET"/>
    <property type="match status" value="1"/>
</dbReference>
<dbReference type="InterPro" id="IPR010730">
    <property type="entry name" value="HET"/>
</dbReference>
<dbReference type="OrthoDB" id="270167at2759"/>
<evidence type="ECO:0000313" key="3">
    <source>
        <dbReference type="EMBL" id="KXJ95506.1"/>
    </source>
</evidence>
<gene>
    <name evidence="3" type="ORF">Micbo1qcDRAFT_230745</name>
</gene>
<dbReference type="AlphaFoldDB" id="A0A136JEF0"/>
<reference evidence="4" key="1">
    <citation type="submission" date="2016-02" db="EMBL/GenBank/DDBJ databases">
        <title>Draft genome sequence of Microdochium bolleyi, a fungal endophyte of beachgrass.</title>
        <authorList>
            <consortium name="DOE Joint Genome Institute"/>
            <person name="David A.S."/>
            <person name="May G."/>
            <person name="Haridas S."/>
            <person name="Lim J."/>
            <person name="Wang M."/>
            <person name="Labutti K."/>
            <person name="Lipzen A."/>
            <person name="Barry K."/>
            <person name="Grigoriev I.V."/>
        </authorList>
    </citation>
    <scope>NUCLEOTIDE SEQUENCE [LARGE SCALE GENOMIC DNA]</scope>
    <source>
        <strain evidence="4">J235TASD1</strain>
    </source>
</reference>
<evidence type="ECO:0000313" key="4">
    <source>
        <dbReference type="Proteomes" id="UP000070501"/>
    </source>
</evidence>
<dbReference type="InParanoid" id="A0A136JEF0"/>
<feature type="domain" description="Heterokaryon incompatibility" evidence="2">
    <location>
        <begin position="105"/>
        <end position="246"/>
    </location>
</feature>
<dbReference type="STRING" id="196109.A0A136JEF0"/>
<feature type="region of interest" description="Disordered" evidence="1">
    <location>
        <begin position="58"/>
        <end position="100"/>
    </location>
</feature>
<evidence type="ECO:0000259" key="2">
    <source>
        <dbReference type="Pfam" id="PF06985"/>
    </source>
</evidence>
<dbReference type="Proteomes" id="UP000070501">
    <property type="component" value="Unassembled WGS sequence"/>
</dbReference>
<name>A0A136JEF0_9PEZI</name>
<accession>A0A136JEF0</accession>
<dbReference type="EMBL" id="KQ964246">
    <property type="protein sequence ID" value="KXJ95506.1"/>
    <property type="molecule type" value="Genomic_DNA"/>
</dbReference>
<organism evidence="3 4">
    <name type="scientific">Microdochium bolleyi</name>
    <dbReference type="NCBI Taxonomy" id="196109"/>
    <lineage>
        <taxon>Eukaryota</taxon>
        <taxon>Fungi</taxon>
        <taxon>Dikarya</taxon>
        <taxon>Ascomycota</taxon>
        <taxon>Pezizomycotina</taxon>
        <taxon>Sordariomycetes</taxon>
        <taxon>Xylariomycetidae</taxon>
        <taxon>Xylariales</taxon>
        <taxon>Microdochiaceae</taxon>
        <taxon>Microdochium</taxon>
    </lineage>
</organism>